<dbReference type="EMBL" id="JWIC01000005">
    <property type="protein sequence ID" value="KID57684.1"/>
    <property type="molecule type" value="Genomic_DNA"/>
</dbReference>
<dbReference type="PANTHER" id="PTHR38766">
    <property type="entry name" value="FLAGELLAR PROTEIN FLIO"/>
    <property type="match status" value="1"/>
</dbReference>
<sequence>MTWIMFTNAAVVSQPQGPSLEIVTVMLSLASIVALIIGLAWLVKRVNPNVGNNQDFKVIRSLPLGTRERLLVIEIDDKQHLLGVTPQNINYLYQLESPLSENQSAPFVKELSRFMNQPIKKTK</sequence>
<dbReference type="PANTHER" id="PTHR38766:SF1">
    <property type="entry name" value="FLAGELLAR PROTEIN FLIO"/>
    <property type="match status" value="1"/>
</dbReference>
<protein>
    <recommendedName>
        <fullName evidence="7">Flagellar protein</fullName>
    </recommendedName>
</protein>
<keyword evidence="8" id="KW-0969">Cilium</keyword>
<accession>A0A0C1MKV4</accession>
<evidence type="ECO:0000313" key="8">
    <source>
        <dbReference type="EMBL" id="KID57684.1"/>
    </source>
</evidence>
<organism evidence="8 9">
    <name type="scientific">Pseudoalteromonas luteoviolacea</name>
    <dbReference type="NCBI Taxonomy" id="43657"/>
    <lineage>
        <taxon>Bacteria</taxon>
        <taxon>Pseudomonadati</taxon>
        <taxon>Pseudomonadota</taxon>
        <taxon>Gammaproteobacteria</taxon>
        <taxon>Alteromonadales</taxon>
        <taxon>Pseudoalteromonadaceae</taxon>
        <taxon>Pseudoalteromonas</taxon>
    </lineage>
</organism>
<evidence type="ECO:0000256" key="5">
    <source>
        <dbReference type="ARBA" id="ARBA00023143"/>
    </source>
</evidence>
<evidence type="ECO:0000256" key="3">
    <source>
        <dbReference type="ARBA" id="ARBA00022989"/>
    </source>
</evidence>
<keyword evidence="4 7" id="KW-0472">Membrane</keyword>
<evidence type="ECO:0000256" key="1">
    <source>
        <dbReference type="ARBA" id="ARBA00022475"/>
    </source>
</evidence>
<reference evidence="8 9" key="1">
    <citation type="submission" date="2014-12" db="EMBL/GenBank/DDBJ databases">
        <title>Draft Genome Sequence of Pseudoalteromonas luteoviolacea HI1.</title>
        <authorList>
            <person name="Asahina A.Y."/>
            <person name="Hadfield M.G."/>
        </authorList>
    </citation>
    <scope>NUCLEOTIDE SEQUENCE [LARGE SCALE GENOMIC DNA]</scope>
    <source>
        <strain evidence="8 9">HI1</strain>
    </source>
</reference>
<dbReference type="AlphaFoldDB" id="A0A0C1MKV4"/>
<proteinExistence type="inferred from homology"/>
<keyword evidence="1 7" id="KW-1003">Cell membrane</keyword>
<name>A0A0C1MKV4_9GAMM</name>
<feature type="transmembrane region" description="Helical" evidence="7">
    <location>
        <begin position="20"/>
        <end position="43"/>
    </location>
</feature>
<evidence type="ECO:0000313" key="9">
    <source>
        <dbReference type="Proteomes" id="UP000031327"/>
    </source>
</evidence>
<dbReference type="GO" id="GO:0009425">
    <property type="term" value="C:bacterial-type flagellum basal body"/>
    <property type="evidence" value="ECO:0007669"/>
    <property type="project" value="UniProtKB-SubCell"/>
</dbReference>
<keyword evidence="3 7" id="KW-1133">Transmembrane helix</keyword>
<dbReference type="OrthoDB" id="9342590at2"/>
<dbReference type="Proteomes" id="UP000031327">
    <property type="component" value="Unassembled WGS sequence"/>
</dbReference>
<keyword evidence="5 7" id="KW-0975">Bacterial flagellum</keyword>
<dbReference type="GO" id="GO:0005886">
    <property type="term" value="C:plasma membrane"/>
    <property type="evidence" value="ECO:0007669"/>
    <property type="project" value="UniProtKB-SubCell"/>
</dbReference>
<dbReference type="InterPro" id="IPR022781">
    <property type="entry name" value="Flagellar_biosynth_FliO"/>
</dbReference>
<gene>
    <name evidence="8" type="ORF">JF50_11000</name>
</gene>
<evidence type="ECO:0000256" key="7">
    <source>
        <dbReference type="RuleBase" id="RU362064"/>
    </source>
</evidence>
<comment type="subcellular location">
    <subcellularLocation>
        <location evidence="7">Cell membrane</location>
    </subcellularLocation>
    <subcellularLocation>
        <location evidence="7">Bacterial flagellum basal body</location>
    </subcellularLocation>
</comment>
<dbReference type="Pfam" id="PF04347">
    <property type="entry name" value="FliO"/>
    <property type="match status" value="1"/>
</dbReference>
<keyword evidence="8" id="KW-0282">Flagellum</keyword>
<dbReference type="GO" id="GO:0044781">
    <property type="term" value="P:bacterial-type flagellum organization"/>
    <property type="evidence" value="ECO:0007669"/>
    <property type="project" value="UniProtKB-UniRule"/>
</dbReference>
<dbReference type="NCBIfam" id="TIGR03500">
    <property type="entry name" value="FliO_TIGR"/>
    <property type="match status" value="1"/>
</dbReference>
<evidence type="ECO:0000256" key="6">
    <source>
        <dbReference type="ARBA" id="ARBA00037937"/>
    </source>
</evidence>
<keyword evidence="8" id="KW-0966">Cell projection</keyword>
<comment type="similarity">
    <text evidence="6 7">Belongs to the FliO/MopB family.</text>
</comment>
<dbReference type="InterPro" id="IPR052205">
    <property type="entry name" value="FliO/MopB"/>
</dbReference>
<keyword evidence="2 7" id="KW-0812">Transmembrane</keyword>
<evidence type="ECO:0000256" key="4">
    <source>
        <dbReference type="ARBA" id="ARBA00023136"/>
    </source>
</evidence>
<evidence type="ECO:0000256" key="2">
    <source>
        <dbReference type="ARBA" id="ARBA00022692"/>
    </source>
</evidence>
<comment type="caution">
    <text evidence="8">The sequence shown here is derived from an EMBL/GenBank/DDBJ whole genome shotgun (WGS) entry which is preliminary data.</text>
</comment>